<name>A0A6P0GEU7_9ACTN</name>
<evidence type="ECO:0000256" key="6">
    <source>
        <dbReference type="ARBA" id="ARBA00023295"/>
    </source>
</evidence>
<comment type="caution">
    <text evidence="13">The sequence shown here is derived from an EMBL/GenBank/DDBJ whole genome shotgun (WGS) entry which is preliminary data.</text>
</comment>
<comment type="similarity">
    <text evidence="12">Belongs to the glycosyl hydrolase family 6.</text>
</comment>
<evidence type="ECO:0000313" key="14">
    <source>
        <dbReference type="Proteomes" id="UP000471126"/>
    </source>
</evidence>
<evidence type="ECO:0000256" key="4">
    <source>
        <dbReference type="ARBA" id="ARBA00023157"/>
    </source>
</evidence>
<feature type="active site" description="Proton donor" evidence="8">
    <location>
        <position position="252"/>
    </location>
</feature>
<dbReference type="EMBL" id="JAAGWE010000012">
    <property type="protein sequence ID" value="NEM05772.1"/>
    <property type="molecule type" value="Genomic_DNA"/>
</dbReference>
<feature type="binding site" evidence="9">
    <location>
        <position position="218"/>
    </location>
    <ligand>
        <name>substrate</name>
    </ligand>
</feature>
<keyword evidence="4" id="KW-1015">Disulfide bond</keyword>
<evidence type="ECO:0000256" key="2">
    <source>
        <dbReference type="ARBA" id="ARBA00022801"/>
    </source>
</evidence>
<reference evidence="13 14" key="1">
    <citation type="submission" date="2019-12" db="EMBL/GenBank/DDBJ databases">
        <title>WGS of CPCC 203550 I12A-02606.</title>
        <authorList>
            <person name="Jiang Z."/>
        </authorList>
    </citation>
    <scope>NUCLEOTIDE SEQUENCE [LARGE SCALE GENOMIC DNA]</scope>
    <source>
        <strain evidence="13 14">I12A-02606</strain>
    </source>
</reference>
<gene>
    <name evidence="13" type="ORF">GCU54_07025</name>
</gene>
<dbReference type="Proteomes" id="UP000471126">
    <property type="component" value="Unassembled WGS sequence"/>
</dbReference>
<feature type="binding site" evidence="9">
    <location>
        <position position="153"/>
    </location>
    <ligand>
        <name>substrate</name>
    </ligand>
</feature>
<organism evidence="13 14">
    <name type="scientific">Geodermatophilus normandii</name>
    <dbReference type="NCBI Taxonomy" id="1137989"/>
    <lineage>
        <taxon>Bacteria</taxon>
        <taxon>Bacillati</taxon>
        <taxon>Actinomycetota</taxon>
        <taxon>Actinomycetes</taxon>
        <taxon>Geodermatophilales</taxon>
        <taxon>Geodermatophilaceae</taxon>
        <taxon>Geodermatophilus</taxon>
    </lineage>
</organism>
<evidence type="ECO:0000313" key="13">
    <source>
        <dbReference type="EMBL" id="NEM05772.1"/>
    </source>
</evidence>
<keyword evidence="6 12" id="KW-0326">Glycosidase</keyword>
<feature type="active site" description="Proton donor" evidence="8 11">
    <location>
        <position position="113"/>
    </location>
</feature>
<dbReference type="InterPro" id="IPR036434">
    <property type="entry name" value="Beta_cellobiohydrolase_sf"/>
</dbReference>
<evidence type="ECO:0000256" key="3">
    <source>
        <dbReference type="ARBA" id="ARBA00023001"/>
    </source>
</evidence>
<evidence type="ECO:0000256" key="7">
    <source>
        <dbReference type="ARBA" id="ARBA00023326"/>
    </source>
</evidence>
<dbReference type="SUPFAM" id="SSF51989">
    <property type="entry name" value="Glycosyl hydrolases family 6, cellulases"/>
    <property type="match status" value="1"/>
</dbReference>
<feature type="binding site" evidence="9">
    <location>
        <position position="250"/>
    </location>
    <ligand>
        <name>substrate</name>
    </ligand>
</feature>
<dbReference type="GO" id="GO:0004553">
    <property type="term" value="F:hydrolase activity, hydrolyzing O-glycosyl compounds"/>
    <property type="evidence" value="ECO:0007669"/>
    <property type="project" value="InterPro"/>
</dbReference>
<evidence type="ECO:0000256" key="12">
    <source>
        <dbReference type="RuleBase" id="RU361186"/>
    </source>
</evidence>
<dbReference type="GO" id="GO:0030245">
    <property type="term" value="P:cellulose catabolic process"/>
    <property type="evidence" value="ECO:0007669"/>
    <property type="project" value="UniProtKB-KW"/>
</dbReference>
<evidence type="ECO:0000256" key="8">
    <source>
        <dbReference type="PIRSR" id="PIRSR001100-1"/>
    </source>
</evidence>
<dbReference type="Gene3D" id="3.20.20.40">
    <property type="entry name" value="1, 4-beta cellobiohydrolase"/>
    <property type="match status" value="1"/>
</dbReference>
<evidence type="ECO:0000256" key="1">
    <source>
        <dbReference type="ARBA" id="ARBA00022729"/>
    </source>
</evidence>
<feature type="binding site" evidence="9">
    <location>
        <position position="180"/>
    </location>
    <ligand>
        <name>substrate</name>
    </ligand>
</feature>
<feature type="binding site" evidence="9">
    <location>
        <position position="38"/>
    </location>
    <ligand>
        <name>substrate</name>
    </ligand>
</feature>
<accession>A0A6P0GEU7</accession>
<dbReference type="EC" id="3.2.1.-" evidence="12"/>
<keyword evidence="5 12" id="KW-0119">Carbohydrate metabolism</keyword>
<proteinExistence type="inferred from homology"/>
<dbReference type="PROSITE" id="PS00655">
    <property type="entry name" value="GLYCOSYL_HYDROL_F6_1"/>
    <property type="match status" value="1"/>
</dbReference>
<keyword evidence="1" id="KW-0732">Signal</keyword>
<dbReference type="Pfam" id="PF01341">
    <property type="entry name" value="Glyco_hydro_6"/>
    <property type="match status" value="1"/>
</dbReference>
<dbReference type="PIRSF" id="PIRSF001100">
    <property type="entry name" value="Beta_cellobiohydrolase"/>
    <property type="match status" value="1"/>
</dbReference>
<keyword evidence="7 12" id="KW-0624">Polysaccharide degradation</keyword>
<dbReference type="InterPro" id="IPR016288">
    <property type="entry name" value="Beta_cellobiohydrolase"/>
</dbReference>
<sequence>MTFHGPNTGAARAAAQPGRSAADAAALAELAGVPTALWLGAWSGDVTATVRQEVAAARSAGAVPVFVTYNVPGRDCGGHSAGGAGSAAAYLQWVQAVVAGIGTAQAVVVVEPDALAQQCGDPAERTAMLRAAVGMLEANPATHTYVDAGNPTWIDAATMAGRLRAAGATTADGFALNVSNFETTASNVAYGQQVSSLLGGTHFVVDTSRNGNGPGTDWCNPSGRALGERPTASTGQARVDAYLWIKRAGESDGTCNGGPAAGTFWDSYAIGLVRAA</sequence>
<evidence type="ECO:0000256" key="9">
    <source>
        <dbReference type="PIRSR" id="PIRSR001100-2"/>
    </source>
</evidence>
<dbReference type="PANTHER" id="PTHR34876:SF4">
    <property type="entry name" value="1,4-BETA-D-GLUCAN CELLOBIOHYDROLASE C-RELATED"/>
    <property type="match status" value="1"/>
</dbReference>
<feature type="active site" evidence="10">
    <location>
        <position position="75"/>
    </location>
</feature>
<dbReference type="InterPro" id="IPR001524">
    <property type="entry name" value="Glyco_hydro_6_CS"/>
</dbReference>
<evidence type="ECO:0000256" key="11">
    <source>
        <dbReference type="PROSITE-ProRule" id="PRU10057"/>
    </source>
</evidence>
<dbReference type="PANTHER" id="PTHR34876">
    <property type="match status" value="1"/>
</dbReference>
<evidence type="ECO:0000256" key="5">
    <source>
        <dbReference type="ARBA" id="ARBA00023277"/>
    </source>
</evidence>
<dbReference type="PROSITE" id="PS00656">
    <property type="entry name" value="GLYCOSYL_HYDROL_F6_2"/>
    <property type="match status" value="1"/>
</dbReference>
<dbReference type="AlphaFoldDB" id="A0A6P0GEU7"/>
<evidence type="ECO:0000256" key="10">
    <source>
        <dbReference type="PROSITE-ProRule" id="PRU10056"/>
    </source>
</evidence>
<keyword evidence="2 12" id="KW-0378">Hydrolase</keyword>
<dbReference type="PRINTS" id="PR00733">
    <property type="entry name" value="GLHYDRLASE6"/>
</dbReference>
<feature type="binding site" evidence="9">
    <location>
        <position position="246"/>
    </location>
    <ligand>
        <name>substrate</name>
    </ligand>
</feature>
<protein>
    <recommendedName>
        <fullName evidence="12">Glucanase</fullName>
        <ecNumber evidence="12">3.2.1.-</ecNumber>
    </recommendedName>
</protein>
<keyword evidence="3 12" id="KW-0136">Cellulose degradation</keyword>